<evidence type="ECO:0000256" key="3">
    <source>
        <dbReference type="ARBA" id="ARBA00022448"/>
    </source>
</evidence>
<dbReference type="InterPro" id="IPR013525">
    <property type="entry name" value="ABC2_TM"/>
</dbReference>
<organism evidence="10 11">
    <name type="scientific">Rhizophagus irregularis</name>
    <dbReference type="NCBI Taxonomy" id="588596"/>
    <lineage>
        <taxon>Eukaryota</taxon>
        <taxon>Fungi</taxon>
        <taxon>Fungi incertae sedis</taxon>
        <taxon>Mucoromycota</taxon>
        <taxon>Glomeromycotina</taxon>
        <taxon>Glomeromycetes</taxon>
        <taxon>Glomerales</taxon>
        <taxon>Glomeraceae</taxon>
        <taxon>Rhizophagus</taxon>
    </lineage>
</organism>
<evidence type="ECO:0000256" key="7">
    <source>
        <dbReference type="ARBA" id="ARBA00023136"/>
    </source>
</evidence>
<dbReference type="GO" id="GO:0140359">
    <property type="term" value="F:ABC-type transporter activity"/>
    <property type="evidence" value="ECO:0007669"/>
    <property type="project" value="InterPro"/>
</dbReference>
<dbReference type="AlphaFoldDB" id="A0A2N0QMD8"/>
<evidence type="ECO:0000313" key="11">
    <source>
        <dbReference type="Proteomes" id="UP000232688"/>
    </source>
</evidence>
<evidence type="ECO:0000256" key="1">
    <source>
        <dbReference type="ARBA" id="ARBA00004651"/>
    </source>
</evidence>
<dbReference type="EMBL" id="LLXH01006196">
    <property type="protein sequence ID" value="PKC52213.1"/>
    <property type="molecule type" value="Genomic_DNA"/>
</dbReference>
<protein>
    <recommendedName>
        <fullName evidence="9">ABC transmembrane type-2 domain-containing protein</fullName>
    </recommendedName>
</protein>
<dbReference type="Proteomes" id="UP000232688">
    <property type="component" value="Unassembled WGS sequence"/>
</dbReference>
<comment type="similarity">
    <text evidence="2">Belongs to the ABC-2 integral membrane protein family.</text>
</comment>
<dbReference type="Pfam" id="PF12698">
    <property type="entry name" value="ABC2_membrane_3"/>
    <property type="match status" value="1"/>
</dbReference>
<accession>A0A2N0QMD8</accession>
<comment type="subcellular location">
    <subcellularLocation>
        <location evidence="1">Cell membrane</location>
        <topology evidence="1">Multi-pass membrane protein</topology>
    </subcellularLocation>
</comment>
<evidence type="ECO:0000256" key="6">
    <source>
        <dbReference type="ARBA" id="ARBA00022989"/>
    </source>
</evidence>
<keyword evidence="5 8" id="KW-0812">Transmembrane</keyword>
<evidence type="ECO:0000256" key="4">
    <source>
        <dbReference type="ARBA" id="ARBA00022475"/>
    </source>
</evidence>
<feature type="transmembrane region" description="Helical" evidence="8">
    <location>
        <begin position="151"/>
        <end position="178"/>
    </location>
</feature>
<feature type="transmembrane region" description="Helical" evidence="8">
    <location>
        <begin position="190"/>
        <end position="208"/>
    </location>
</feature>
<evidence type="ECO:0000256" key="8">
    <source>
        <dbReference type="SAM" id="Phobius"/>
    </source>
</evidence>
<keyword evidence="3" id="KW-0813">Transport</keyword>
<gene>
    <name evidence="10" type="ORF">RhiirA1_482027</name>
</gene>
<feature type="transmembrane region" description="Helical" evidence="8">
    <location>
        <begin position="107"/>
        <end position="130"/>
    </location>
</feature>
<keyword evidence="4" id="KW-1003">Cell membrane</keyword>
<evidence type="ECO:0000313" key="10">
    <source>
        <dbReference type="EMBL" id="PKC52213.1"/>
    </source>
</evidence>
<dbReference type="Gene3D" id="3.40.1710.10">
    <property type="entry name" value="abc type-2 transporter like domain"/>
    <property type="match status" value="1"/>
</dbReference>
<feature type="domain" description="ABC transmembrane type-2" evidence="9">
    <location>
        <begin position="72"/>
        <end position="304"/>
    </location>
</feature>
<evidence type="ECO:0000256" key="2">
    <source>
        <dbReference type="ARBA" id="ARBA00007783"/>
    </source>
</evidence>
<dbReference type="VEuPathDB" id="FungiDB:RhiirA1_482027"/>
<reference evidence="10 11" key="1">
    <citation type="submission" date="2017-10" db="EMBL/GenBank/DDBJ databases">
        <title>Extensive intraspecific genome diversity in a model arbuscular mycorrhizal fungus.</title>
        <authorList>
            <person name="Chen E.C.H."/>
            <person name="Morin E."/>
            <person name="Baudet D."/>
            <person name="Noel J."/>
            <person name="Ndikumana S."/>
            <person name="Charron P."/>
            <person name="St-Onge C."/>
            <person name="Giorgi J."/>
            <person name="Grigoriev I.V."/>
            <person name="Roux C."/>
            <person name="Martin F.M."/>
            <person name="Corradi N."/>
        </authorList>
    </citation>
    <scope>NUCLEOTIDE SEQUENCE [LARGE SCALE GENOMIC DNA]</scope>
    <source>
        <strain evidence="10 11">A1</strain>
    </source>
</reference>
<dbReference type="GO" id="GO:0005886">
    <property type="term" value="C:plasma membrane"/>
    <property type="evidence" value="ECO:0007669"/>
    <property type="project" value="UniProtKB-SubCell"/>
</dbReference>
<comment type="caution">
    <text evidence="10">The sequence shown here is derived from an EMBL/GenBank/DDBJ whole genome shotgun (WGS) entry which is preliminary data.</text>
</comment>
<proteinExistence type="inferred from homology"/>
<dbReference type="PROSITE" id="PS51012">
    <property type="entry name" value="ABC_TM2"/>
    <property type="match status" value="1"/>
</dbReference>
<evidence type="ECO:0000256" key="5">
    <source>
        <dbReference type="ARBA" id="ARBA00022692"/>
    </source>
</evidence>
<dbReference type="PANTHER" id="PTHR30294:SF29">
    <property type="entry name" value="MULTIDRUG ABC TRANSPORTER PERMEASE YBHS-RELATED"/>
    <property type="match status" value="1"/>
</dbReference>
<name>A0A2N0QMD8_9GLOM</name>
<reference evidence="10 11" key="2">
    <citation type="submission" date="2017-10" db="EMBL/GenBank/DDBJ databases">
        <title>Genome analyses suggest a sexual origin of heterokaryosis in a supposedly ancient asexual fungus.</title>
        <authorList>
            <person name="Corradi N."/>
            <person name="Sedzielewska K."/>
            <person name="Noel J."/>
            <person name="Charron P."/>
            <person name="Farinelli L."/>
            <person name="Marton T."/>
            <person name="Kruger M."/>
            <person name="Pelin A."/>
            <person name="Brachmann A."/>
            <person name="Corradi N."/>
        </authorList>
    </citation>
    <scope>NUCLEOTIDE SEQUENCE [LARGE SCALE GENOMIC DNA]</scope>
    <source>
        <strain evidence="10 11">A1</strain>
    </source>
</reference>
<dbReference type="PANTHER" id="PTHR30294">
    <property type="entry name" value="MEMBRANE COMPONENT OF ABC TRANSPORTER YHHJ-RELATED"/>
    <property type="match status" value="1"/>
</dbReference>
<sequence>MESEKELKDALAIGEIKVGIVIPENFYKRLLQGENLPIVTLIDGSNMIVTNSTSRAANSIISTFSYGFSQTKLQQQGFRDEEINSTFFHIPYRTRILYNPTSNYSDFMVYGLVGTILQQVLFLGVALTITREKESGLWGQFAKWKLTPWRLAFAKVFPYFLVNLINTLTTLLVCLYWFKLPMQGNVIPLVLLSCSFTFGVLGIGYLASLFAKDQLSATQVTMLVAVPSFVLSGFTWPLEEMPNFLVGLSQVLPLTYYLDGIRHVLIKGNGLSFIWGDIISLLLIGLVTFFVAFLATSTIVFRKKDAL</sequence>
<keyword evidence="7 8" id="KW-0472">Membrane</keyword>
<evidence type="ECO:0000259" key="9">
    <source>
        <dbReference type="PROSITE" id="PS51012"/>
    </source>
</evidence>
<dbReference type="InterPro" id="IPR051449">
    <property type="entry name" value="ABC-2_transporter_component"/>
</dbReference>
<feature type="transmembrane region" description="Helical" evidence="8">
    <location>
        <begin position="278"/>
        <end position="301"/>
    </location>
</feature>
<dbReference type="InterPro" id="IPR047817">
    <property type="entry name" value="ABC2_TM_bact-type"/>
</dbReference>
<keyword evidence="6 8" id="KW-1133">Transmembrane helix</keyword>